<evidence type="ECO:0000256" key="2">
    <source>
        <dbReference type="SAM" id="Phobius"/>
    </source>
</evidence>
<proteinExistence type="predicted"/>
<gene>
    <name evidence="3" type="ORF">WKI68_41915</name>
</gene>
<keyword evidence="4" id="KW-1185">Reference proteome</keyword>
<evidence type="ECO:0000313" key="4">
    <source>
        <dbReference type="Proteomes" id="UP001382904"/>
    </source>
</evidence>
<keyword evidence="2" id="KW-0812">Transmembrane</keyword>
<comment type="caution">
    <text evidence="3">The sequence shown here is derived from an EMBL/GenBank/DDBJ whole genome shotgun (WGS) entry which is preliminary data.</text>
</comment>
<dbReference type="Proteomes" id="UP001382904">
    <property type="component" value="Unassembled WGS sequence"/>
</dbReference>
<evidence type="ECO:0000313" key="3">
    <source>
        <dbReference type="EMBL" id="MEJ8646012.1"/>
    </source>
</evidence>
<name>A0ABU8UDQ2_9ACTN</name>
<keyword evidence="2" id="KW-1133">Transmembrane helix</keyword>
<organism evidence="3 4">
    <name type="scientific">Streptomyces caledonius</name>
    <dbReference type="NCBI Taxonomy" id="3134107"/>
    <lineage>
        <taxon>Bacteria</taxon>
        <taxon>Bacillati</taxon>
        <taxon>Actinomycetota</taxon>
        <taxon>Actinomycetes</taxon>
        <taxon>Kitasatosporales</taxon>
        <taxon>Streptomycetaceae</taxon>
        <taxon>Streptomyces</taxon>
    </lineage>
</organism>
<sequence>MDEVQAEIPRRRSGYLRTAAVAVTGLVVGGLITVVVVQQRQIDGLRDESTTANERCEQAKQVVFASVNPQASSRPGTGVVAPDRATQATAKPEPDWRKAANAVQQNPDCFSVDDRATAQTWLDQLDAG</sequence>
<feature type="region of interest" description="Disordered" evidence="1">
    <location>
        <begin position="69"/>
        <end position="97"/>
    </location>
</feature>
<dbReference type="EMBL" id="JBBKAM010000004">
    <property type="protein sequence ID" value="MEJ8646012.1"/>
    <property type="molecule type" value="Genomic_DNA"/>
</dbReference>
<keyword evidence="2" id="KW-0472">Membrane</keyword>
<feature type="transmembrane region" description="Helical" evidence="2">
    <location>
        <begin position="15"/>
        <end position="37"/>
    </location>
</feature>
<evidence type="ECO:0000256" key="1">
    <source>
        <dbReference type="SAM" id="MobiDB-lite"/>
    </source>
</evidence>
<reference evidence="3 4" key="1">
    <citation type="submission" date="2024-03" db="EMBL/GenBank/DDBJ databases">
        <title>Novel Streptomyces species of biotechnological and ecological value are a feature of Machair soil.</title>
        <authorList>
            <person name="Prole J.R."/>
            <person name="Goodfellow M."/>
            <person name="Allenby N."/>
            <person name="Ward A.C."/>
        </authorList>
    </citation>
    <scope>NUCLEOTIDE SEQUENCE [LARGE SCALE GENOMIC DNA]</scope>
    <source>
        <strain evidence="3 4">MS1.HAVA.3</strain>
    </source>
</reference>
<protein>
    <submittedName>
        <fullName evidence="3">Uncharacterized protein</fullName>
    </submittedName>
</protein>
<accession>A0ABU8UDQ2</accession>